<protein>
    <submittedName>
        <fullName evidence="1">Uncharacterized protein</fullName>
    </submittedName>
</protein>
<sequence>MLVGFSAVLEELYRTHTHRNTRGMEANSAKTAATPLKRNFGPLPDFHSNREDAIVTLCGLCYDGLFPMVAWQKICSGCYWNVKTQIGT</sequence>
<keyword evidence="2" id="KW-1185">Reference proteome</keyword>
<accession>A0A834IET1</accession>
<evidence type="ECO:0000313" key="1">
    <source>
        <dbReference type="EMBL" id="KAF7272622.1"/>
    </source>
</evidence>
<dbReference type="EMBL" id="JAACXV010013733">
    <property type="protein sequence ID" value="KAF7272622.1"/>
    <property type="molecule type" value="Genomic_DNA"/>
</dbReference>
<evidence type="ECO:0000313" key="2">
    <source>
        <dbReference type="Proteomes" id="UP000625711"/>
    </source>
</evidence>
<proteinExistence type="predicted"/>
<name>A0A834IET1_RHYFE</name>
<dbReference type="Proteomes" id="UP000625711">
    <property type="component" value="Unassembled WGS sequence"/>
</dbReference>
<organism evidence="1 2">
    <name type="scientific">Rhynchophorus ferrugineus</name>
    <name type="common">Red palm weevil</name>
    <name type="synonym">Curculio ferrugineus</name>
    <dbReference type="NCBI Taxonomy" id="354439"/>
    <lineage>
        <taxon>Eukaryota</taxon>
        <taxon>Metazoa</taxon>
        <taxon>Ecdysozoa</taxon>
        <taxon>Arthropoda</taxon>
        <taxon>Hexapoda</taxon>
        <taxon>Insecta</taxon>
        <taxon>Pterygota</taxon>
        <taxon>Neoptera</taxon>
        <taxon>Endopterygota</taxon>
        <taxon>Coleoptera</taxon>
        <taxon>Polyphaga</taxon>
        <taxon>Cucujiformia</taxon>
        <taxon>Curculionidae</taxon>
        <taxon>Dryophthorinae</taxon>
        <taxon>Rhynchophorus</taxon>
    </lineage>
</organism>
<dbReference type="AlphaFoldDB" id="A0A834IET1"/>
<gene>
    <name evidence="1" type="ORF">GWI33_014604</name>
</gene>
<comment type="caution">
    <text evidence="1">The sequence shown here is derived from an EMBL/GenBank/DDBJ whole genome shotgun (WGS) entry which is preliminary data.</text>
</comment>
<reference evidence="1" key="1">
    <citation type="submission" date="2020-08" db="EMBL/GenBank/DDBJ databases">
        <title>Genome sequencing and assembly of the red palm weevil Rhynchophorus ferrugineus.</title>
        <authorList>
            <person name="Dias G.B."/>
            <person name="Bergman C.M."/>
            <person name="Manee M."/>
        </authorList>
    </citation>
    <scope>NUCLEOTIDE SEQUENCE</scope>
    <source>
        <strain evidence="1">AA-2017</strain>
        <tissue evidence="1">Whole larva</tissue>
    </source>
</reference>